<dbReference type="AlphaFoldDB" id="K7YIQ4"/>
<proteinExistence type="predicted"/>
<keyword evidence="1" id="KW-1133">Transmembrane helix</keyword>
<dbReference type="EMBL" id="CP003539">
    <property type="protein sequence ID" value="AFX99480.1"/>
    <property type="molecule type" value="Genomic_DNA"/>
</dbReference>
<evidence type="ECO:0000313" key="3">
    <source>
        <dbReference type="Proteomes" id="UP000010077"/>
    </source>
</evidence>
<dbReference type="HOGENOM" id="CLU_3286567_0_0_5"/>
<dbReference type="Proteomes" id="UP000010077">
    <property type="component" value="Chromosome"/>
</dbReference>
<reference evidence="2 3" key="1">
    <citation type="journal article" date="2012" name="Proc. Natl. Acad. Sci. U.S.A.">
        <title>Genome streamlining and chemical defense in a coral reef symbiosis.</title>
        <authorList>
            <person name="Kwan J.C."/>
            <person name="Donia M.S."/>
            <person name="Han A.W."/>
            <person name="Hirose E."/>
            <person name="Haygood M.G."/>
            <person name="Schmidt E.W."/>
        </authorList>
    </citation>
    <scope>NUCLEOTIDE SEQUENCE [LARGE SCALE GENOMIC DNA]</scope>
    <source>
        <strain evidence="2 3">L2</strain>
    </source>
</reference>
<protein>
    <submittedName>
        <fullName evidence="2">Uncharacterized protein</fullName>
    </submittedName>
</protein>
<name>K7YIQ4_9PROT</name>
<evidence type="ECO:0000256" key="1">
    <source>
        <dbReference type="SAM" id="Phobius"/>
    </source>
</evidence>
<dbReference type="KEGG" id="thal:A1OE_1307"/>
<organism evidence="2 3">
    <name type="scientific">Candidatus Endolissoclinum faulkneri L2</name>
    <dbReference type="NCBI Taxonomy" id="1193729"/>
    <lineage>
        <taxon>Bacteria</taxon>
        <taxon>Pseudomonadati</taxon>
        <taxon>Pseudomonadota</taxon>
        <taxon>Alphaproteobacteria</taxon>
        <taxon>Rhodospirillales</taxon>
        <taxon>Rhodospirillaceae</taxon>
        <taxon>Candidatus Endolissoclinum</taxon>
    </lineage>
</organism>
<feature type="transmembrane region" description="Helical" evidence="1">
    <location>
        <begin position="12"/>
        <end position="33"/>
    </location>
</feature>
<keyword evidence="1" id="KW-0812">Transmembrane</keyword>
<gene>
    <name evidence="2" type="ORF">A1OE_1307</name>
</gene>
<keyword evidence="1" id="KW-0472">Membrane</keyword>
<sequence length="40" mass="4663">MFKLIVNYNSSIILLGIIKIFLNSQSGIFKFIARKCWNID</sequence>
<evidence type="ECO:0000313" key="2">
    <source>
        <dbReference type="EMBL" id="AFX99480.1"/>
    </source>
</evidence>
<keyword evidence="3" id="KW-1185">Reference proteome</keyword>
<accession>K7YIQ4</accession>